<dbReference type="AlphaFoldDB" id="A0A0F9K231"/>
<reference evidence="1" key="1">
    <citation type="journal article" date="2015" name="Nature">
        <title>Complex archaea that bridge the gap between prokaryotes and eukaryotes.</title>
        <authorList>
            <person name="Spang A."/>
            <person name="Saw J.H."/>
            <person name="Jorgensen S.L."/>
            <person name="Zaremba-Niedzwiedzka K."/>
            <person name="Martijn J."/>
            <person name="Lind A.E."/>
            <person name="van Eijk R."/>
            <person name="Schleper C."/>
            <person name="Guy L."/>
            <person name="Ettema T.J."/>
        </authorList>
    </citation>
    <scope>NUCLEOTIDE SEQUENCE</scope>
</reference>
<comment type="caution">
    <text evidence="1">The sequence shown here is derived from an EMBL/GenBank/DDBJ whole genome shotgun (WGS) entry which is preliminary data.</text>
</comment>
<dbReference type="EMBL" id="LAZR01010115">
    <property type="protein sequence ID" value="KKM68741.1"/>
    <property type="molecule type" value="Genomic_DNA"/>
</dbReference>
<accession>A0A0F9K231</accession>
<protein>
    <submittedName>
        <fullName evidence="1">Uncharacterized protein</fullName>
    </submittedName>
</protein>
<organism evidence="1">
    <name type="scientific">marine sediment metagenome</name>
    <dbReference type="NCBI Taxonomy" id="412755"/>
    <lineage>
        <taxon>unclassified sequences</taxon>
        <taxon>metagenomes</taxon>
        <taxon>ecological metagenomes</taxon>
    </lineage>
</organism>
<name>A0A0F9K231_9ZZZZ</name>
<proteinExistence type="predicted"/>
<gene>
    <name evidence="1" type="ORF">LCGC14_1457830</name>
</gene>
<evidence type="ECO:0000313" key="1">
    <source>
        <dbReference type="EMBL" id="KKM68741.1"/>
    </source>
</evidence>
<sequence length="154" mass="16596">MSGSRTLSRFAALVDSIEITPDLLAGVVTAALMQADVVADELYEAVIPQLPPTQRAFPSAMAGKIARRDIFDDSFARDLKTLSEQLGGQVRDRIHVYFEGDENHVRGGYESIFREPGVQALEAALSELDLLHNLIAASLSAANAVCVAGNLIDR</sequence>